<accession>A0A826IX81</accession>
<dbReference type="Proteomes" id="UP000591371">
    <property type="component" value="Unassembled WGS sequence"/>
</dbReference>
<evidence type="ECO:0000313" key="1">
    <source>
        <dbReference type="EMBL" id="EFA4416847.1"/>
    </source>
</evidence>
<evidence type="ECO:0000313" key="2">
    <source>
        <dbReference type="Proteomes" id="UP000591371"/>
    </source>
</evidence>
<organism evidence="1 2">
    <name type="scientific">Escherichia coli</name>
    <dbReference type="NCBI Taxonomy" id="562"/>
    <lineage>
        <taxon>Bacteria</taxon>
        <taxon>Pseudomonadati</taxon>
        <taxon>Pseudomonadota</taxon>
        <taxon>Gammaproteobacteria</taxon>
        <taxon>Enterobacterales</taxon>
        <taxon>Enterobacteriaceae</taxon>
        <taxon>Escherichia</taxon>
    </lineage>
</organism>
<reference evidence="1 2" key="1">
    <citation type="submission" date="2019-03" db="EMBL/GenBank/DDBJ databases">
        <authorList>
            <consortium name="GenomeTrakr network: Whole genome sequencing for foodborne pathogen traceback"/>
        </authorList>
    </citation>
    <scope>NUCLEOTIDE SEQUENCE [LARGE SCALE GENOMIC DNA]</scope>
    <source>
        <strain evidence="1 2">PSU-1190</strain>
    </source>
</reference>
<dbReference type="EMBL" id="AASATZ010000002">
    <property type="protein sequence ID" value="EFA4416847.1"/>
    <property type="molecule type" value="Genomic_DNA"/>
</dbReference>
<protein>
    <submittedName>
        <fullName evidence="1">DNA transfer protein</fullName>
    </submittedName>
</protein>
<dbReference type="AlphaFoldDB" id="A0A826IX81"/>
<gene>
    <name evidence="1" type="ORF">D3G36_02950</name>
</gene>
<name>A0A826IX81_ECOLX</name>
<comment type="caution">
    <text evidence="1">The sequence shown here is derived from an EMBL/GenBank/DDBJ whole genome shotgun (WGS) entry which is preliminary data.</text>
</comment>
<sequence length="662" mass="70181">MAKAWKDVIASPQYQALAPEQKAQAQEQYFNEVVAPQAGENAEQAKQAFYAAYPLPSVQPVETQQPVAQQQPQQDGFMSDLGEAVKETGRGLVQAGVNVANIPASVADAVTSAAAWAGGKLGIGDGTYQPAPRVTTQGLEQAFGLQQGALTPQTTEGRVFAEALPYLATVGVGGASTQAPTLAGRITQGAARLLAENAVGSLAANSEKNDAGKLATDIGVGMLTGGAVNTVAKGLERGITAFKGDIAPEVAKKIATSESMGVTPMTSDVIPPKNAFTRGLTQDAEGALLGTGSKRAEQYAKRSQLVKKQLEKYGEYSPSVVVDDLYGSLKSRKDSAGSVIEDITAKMGDTPVDTSKSIKVIDNVLTRANRLGKVANKDLIRGLSDLREELAKPDIDFGLLRELRSALRESIQGDAMVFPNSAKAATDAVERAMGADLRNNAARYLGAGEAARYVKANSDYSNVFNKVLNKRIANNLNKAKKEFTPELINSVVFSRKPSDIKRIWPALSEDGKNAMRAAYISKIAEKAGDSPTKFLTELNKLKSQSDGQIYNTIFSGRHMKELDALHEVLQQTARSDAANVVTQTGQSQANRIRTIGATATLGVSLGLEAGFGAIMRLYESKAARNALLRLANTKAGTPAYERALNNAANAIRPLLATEATQQ</sequence>
<proteinExistence type="predicted"/>